<keyword evidence="2" id="KW-0808">Transferase</keyword>
<dbReference type="eggNOG" id="COG2226">
    <property type="taxonomic scope" value="Bacteria"/>
</dbReference>
<dbReference type="EMBL" id="AECZ01000030">
    <property type="protein sequence ID" value="EFL49885.1"/>
    <property type="molecule type" value="Genomic_DNA"/>
</dbReference>
<evidence type="ECO:0000259" key="1">
    <source>
        <dbReference type="Pfam" id="PF08241"/>
    </source>
</evidence>
<dbReference type="Gene3D" id="3.40.50.150">
    <property type="entry name" value="Vaccinia Virus protein VP39"/>
    <property type="match status" value="1"/>
</dbReference>
<dbReference type="InterPro" id="IPR029063">
    <property type="entry name" value="SAM-dependent_MTases_sf"/>
</dbReference>
<comment type="caution">
    <text evidence="2">The sequence shown here is derived from an EMBL/GenBank/DDBJ whole genome shotgun (WGS) entry which is preliminary data.</text>
</comment>
<dbReference type="InterPro" id="IPR013216">
    <property type="entry name" value="Methyltransf_11"/>
</dbReference>
<protein>
    <submittedName>
        <fullName evidence="2">Methyltransferase type 11</fullName>
    </submittedName>
</protein>
<name>E1K0E2_SOLFR</name>
<proteinExistence type="predicted"/>
<dbReference type="RefSeq" id="WP_005995808.1">
    <property type="nucleotide sequence ID" value="NZ_AECZ01000030.1"/>
</dbReference>
<sequence>MEVNWPERFYCRSFVRKIAQWREVNYFRATRAIPAGAKVLEIGCGDGGGAGIFSRLFKPGLYHGLDVDPAMVKVAAGRRAKSDLGRFALFVHGDAERLPYRDGAFDAVVNFGIIHHLPDWRRGLAEVGRVLRPGGTFYFEEIYPPLYANPLFRIMLAHPRVDRFHGPEFRAVMDAQGLSLQPGYHESSLYILGVAVKNPRP</sequence>
<dbReference type="GO" id="GO:0032259">
    <property type="term" value="P:methylation"/>
    <property type="evidence" value="ECO:0007669"/>
    <property type="project" value="UniProtKB-KW"/>
</dbReference>
<dbReference type="GO" id="GO:0008757">
    <property type="term" value="F:S-adenosylmethionine-dependent methyltransferase activity"/>
    <property type="evidence" value="ECO:0007669"/>
    <property type="project" value="InterPro"/>
</dbReference>
<gene>
    <name evidence="2" type="ORF">DesfrDRAFT_3342</name>
</gene>
<dbReference type="SUPFAM" id="SSF53335">
    <property type="entry name" value="S-adenosyl-L-methionine-dependent methyltransferases"/>
    <property type="match status" value="1"/>
</dbReference>
<keyword evidence="2" id="KW-0489">Methyltransferase</keyword>
<dbReference type="OrthoDB" id="262045at2"/>
<reference evidence="2 3" key="1">
    <citation type="submission" date="2010-08" db="EMBL/GenBank/DDBJ databases">
        <title>The draft genome of Desulfovibrio fructosovorans JJ.</title>
        <authorList>
            <consortium name="US DOE Joint Genome Institute (JGI-PGF)"/>
            <person name="Lucas S."/>
            <person name="Copeland A."/>
            <person name="Lapidus A."/>
            <person name="Cheng J.-F."/>
            <person name="Bruce D."/>
            <person name="Goodwin L."/>
            <person name="Pitluck S."/>
            <person name="Land M.L."/>
            <person name="Hauser L."/>
            <person name="Chang Y.-J."/>
            <person name="Jeffries C."/>
            <person name="Wall J.D."/>
            <person name="Stahl D.A."/>
            <person name="Arkin A.P."/>
            <person name="Dehal P."/>
            <person name="Stolyar S.M."/>
            <person name="Hazen T.C."/>
            <person name="Woyke T.J."/>
        </authorList>
    </citation>
    <scope>NUCLEOTIDE SEQUENCE [LARGE SCALE GENOMIC DNA]</scope>
    <source>
        <strain evidence="2 3">JJ</strain>
    </source>
</reference>
<dbReference type="Pfam" id="PF08241">
    <property type="entry name" value="Methyltransf_11"/>
    <property type="match status" value="1"/>
</dbReference>
<feature type="domain" description="Methyltransferase type 11" evidence="1">
    <location>
        <begin position="40"/>
        <end position="139"/>
    </location>
</feature>
<accession>E1K0E2</accession>
<dbReference type="PANTHER" id="PTHR43591:SF110">
    <property type="entry name" value="RHODANESE DOMAIN-CONTAINING PROTEIN"/>
    <property type="match status" value="1"/>
</dbReference>
<organism evidence="2 3">
    <name type="scientific">Solidesulfovibrio fructosivorans JJ]</name>
    <dbReference type="NCBI Taxonomy" id="596151"/>
    <lineage>
        <taxon>Bacteria</taxon>
        <taxon>Pseudomonadati</taxon>
        <taxon>Thermodesulfobacteriota</taxon>
        <taxon>Desulfovibrionia</taxon>
        <taxon>Desulfovibrionales</taxon>
        <taxon>Desulfovibrionaceae</taxon>
        <taxon>Solidesulfovibrio</taxon>
    </lineage>
</organism>
<dbReference type="Proteomes" id="UP000006250">
    <property type="component" value="Unassembled WGS sequence"/>
</dbReference>
<dbReference type="CDD" id="cd02440">
    <property type="entry name" value="AdoMet_MTases"/>
    <property type="match status" value="1"/>
</dbReference>
<dbReference type="STRING" id="596151.DesfrDRAFT_3342"/>
<evidence type="ECO:0000313" key="2">
    <source>
        <dbReference type="EMBL" id="EFL49885.1"/>
    </source>
</evidence>
<keyword evidence="3" id="KW-1185">Reference proteome</keyword>
<evidence type="ECO:0000313" key="3">
    <source>
        <dbReference type="Proteomes" id="UP000006250"/>
    </source>
</evidence>
<dbReference type="PANTHER" id="PTHR43591">
    <property type="entry name" value="METHYLTRANSFERASE"/>
    <property type="match status" value="1"/>
</dbReference>
<dbReference type="AlphaFoldDB" id="E1K0E2"/>